<protein>
    <submittedName>
        <fullName evidence="3">Uncharacterized protein</fullName>
    </submittedName>
</protein>
<dbReference type="EMBL" id="VBPA01000292">
    <property type="protein sequence ID" value="TMQ69488.1"/>
    <property type="molecule type" value="Genomic_DNA"/>
</dbReference>
<feature type="region of interest" description="Disordered" evidence="1">
    <location>
        <begin position="131"/>
        <end position="183"/>
    </location>
</feature>
<name>A0A538U0V4_UNCEI</name>
<evidence type="ECO:0000256" key="2">
    <source>
        <dbReference type="SAM" id="Phobius"/>
    </source>
</evidence>
<keyword evidence="2" id="KW-1133">Transmembrane helix</keyword>
<dbReference type="Proteomes" id="UP000319836">
    <property type="component" value="Unassembled WGS sequence"/>
</dbReference>
<sequence>MRSFLEPGPLLRRLLVIIRLYLCLFIVGCAAHRPPVAEIRSMQTRLMLGDERTVFDACVGTLQDLGYGVEISDAEGGVLTASRATHDRSGAITREEDSERKKGMPTWGKVLLVATGVIVIVAIVSVLTGHDDGDKAPERGASKDSTRYKGVPEHEGKVARRHYHHERDETPRTDIVAPDEPAPPTLYEYRITIHLRAKGDDATQVRASLEGRERQGGEIVRSGAVDDPDFFARFFAALDRSVRLEQREQGIAPGESR</sequence>
<evidence type="ECO:0000256" key="1">
    <source>
        <dbReference type="SAM" id="MobiDB-lite"/>
    </source>
</evidence>
<organism evidence="3 4">
    <name type="scientific">Eiseniibacteriota bacterium</name>
    <dbReference type="NCBI Taxonomy" id="2212470"/>
    <lineage>
        <taxon>Bacteria</taxon>
        <taxon>Candidatus Eiseniibacteriota</taxon>
    </lineage>
</organism>
<gene>
    <name evidence="3" type="ORF">E6K80_11520</name>
</gene>
<keyword evidence="2" id="KW-0812">Transmembrane</keyword>
<evidence type="ECO:0000313" key="3">
    <source>
        <dbReference type="EMBL" id="TMQ69488.1"/>
    </source>
</evidence>
<feature type="compositionally biased region" description="Basic and acidic residues" evidence="1">
    <location>
        <begin position="131"/>
        <end position="158"/>
    </location>
</feature>
<proteinExistence type="predicted"/>
<feature type="transmembrane region" description="Helical" evidence="2">
    <location>
        <begin position="110"/>
        <end position="129"/>
    </location>
</feature>
<evidence type="ECO:0000313" key="4">
    <source>
        <dbReference type="Proteomes" id="UP000319836"/>
    </source>
</evidence>
<dbReference type="AlphaFoldDB" id="A0A538U0V4"/>
<accession>A0A538U0V4</accession>
<keyword evidence="2" id="KW-0472">Membrane</keyword>
<feature type="transmembrane region" description="Helical" evidence="2">
    <location>
        <begin position="12"/>
        <end position="32"/>
    </location>
</feature>
<reference evidence="3 4" key="1">
    <citation type="journal article" date="2019" name="Nat. Microbiol.">
        <title>Mediterranean grassland soil C-N compound turnover is dependent on rainfall and depth, and is mediated by genomically divergent microorganisms.</title>
        <authorList>
            <person name="Diamond S."/>
            <person name="Andeer P.F."/>
            <person name="Li Z."/>
            <person name="Crits-Christoph A."/>
            <person name="Burstein D."/>
            <person name="Anantharaman K."/>
            <person name="Lane K.R."/>
            <person name="Thomas B.C."/>
            <person name="Pan C."/>
            <person name="Northen T.R."/>
            <person name="Banfield J.F."/>
        </authorList>
    </citation>
    <scope>NUCLEOTIDE SEQUENCE [LARGE SCALE GENOMIC DNA]</scope>
    <source>
        <strain evidence="3">WS_10</strain>
    </source>
</reference>
<comment type="caution">
    <text evidence="3">The sequence shown here is derived from an EMBL/GenBank/DDBJ whole genome shotgun (WGS) entry which is preliminary data.</text>
</comment>